<dbReference type="Gene3D" id="1.25.40.390">
    <property type="match status" value="1"/>
</dbReference>
<dbReference type="EMBL" id="PYAW01000001">
    <property type="protein sequence ID" value="PSL49942.1"/>
    <property type="molecule type" value="Genomic_DNA"/>
</dbReference>
<evidence type="ECO:0000256" key="3">
    <source>
        <dbReference type="ARBA" id="ARBA00022729"/>
    </source>
</evidence>
<evidence type="ECO:0000259" key="7">
    <source>
        <dbReference type="Pfam" id="PF14322"/>
    </source>
</evidence>
<evidence type="ECO:0000256" key="2">
    <source>
        <dbReference type="ARBA" id="ARBA00006275"/>
    </source>
</evidence>
<dbReference type="GO" id="GO:0009279">
    <property type="term" value="C:cell outer membrane"/>
    <property type="evidence" value="ECO:0007669"/>
    <property type="project" value="UniProtKB-SubCell"/>
</dbReference>
<proteinExistence type="inferred from homology"/>
<protein>
    <submittedName>
        <fullName evidence="8">RagB/SusD domain-containing protein</fullName>
    </submittedName>
</protein>
<evidence type="ECO:0000259" key="6">
    <source>
        <dbReference type="Pfam" id="PF07980"/>
    </source>
</evidence>
<reference evidence="8 9" key="1">
    <citation type="submission" date="2018-03" db="EMBL/GenBank/DDBJ databases">
        <title>Genomic Encyclopedia of Archaeal and Bacterial Type Strains, Phase II (KMG-II): from individual species to whole genera.</title>
        <authorList>
            <person name="Goeker M."/>
        </authorList>
    </citation>
    <scope>NUCLEOTIDE SEQUENCE [LARGE SCALE GENOMIC DNA]</scope>
    <source>
        <strain evidence="8 9">DSM 24859</strain>
    </source>
</reference>
<dbReference type="RefSeq" id="WP_106527134.1">
    <property type="nucleotide sequence ID" value="NZ_PYAW01000001.1"/>
</dbReference>
<gene>
    <name evidence="8" type="ORF">CLV51_1011283</name>
</gene>
<name>A0A2P8HUR3_CHINA</name>
<feature type="domain" description="SusD-like N-terminal" evidence="7">
    <location>
        <begin position="39"/>
        <end position="215"/>
    </location>
</feature>
<dbReference type="InterPro" id="IPR012944">
    <property type="entry name" value="SusD_RagB_dom"/>
</dbReference>
<comment type="similarity">
    <text evidence="2">Belongs to the SusD family.</text>
</comment>
<evidence type="ECO:0000256" key="4">
    <source>
        <dbReference type="ARBA" id="ARBA00023136"/>
    </source>
</evidence>
<keyword evidence="4" id="KW-0472">Membrane</keyword>
<dbReference type="OrthoDB" id="5694214at2"/>
<dbReference type="Pfam" id="PF14322">
    <property type="entry name" value="SusD-like_3"/>
    <property type="match status" value="1"/>
</dbReference>
<dbReference type="SUPFAM" id="SSF48452">
    <property type="entry name" value="TPR-like"/>
    <property type="match status" value="1"/>
</dbReference>
<keyword evidence="5" id="KW-0998">Cell outer membrane</keyword>
<dbReference type="AlphaFoldDB" id="A0A2P8HUR3"/>
<comment type="subcellular location">
    <subcellularLocation>
        <location evidence="1">Cell outer membrane</location>
    </subcellularLocation>
</comment>
<feature type="domain" description="RagB/SusD" evidence="6">
    <location>
        <begin position="253"/>
        <end position="537"/>
    </location>
</feature>
<comment type="caution">
    <text evidence="8">The sequence shown here is derived from an EMBL/GenBank/DDBJ whole genome shotgun (WGS) entry which is preliminary data.</text>
</comment>
<dbReference type="InterPro" id="IPR011990">
    <property type="entry name" value="TPR-like_helical_dom_sf"/>
</dbReference>
<evidence type="ECO:0000256" key="1">
    <source>
        <dbReference type="ARBA" id="ARBA00004442"/>
    </source>
</evidence>
<accession>A0A2P8HUR3</accession>
<sequence length="537" mass="60347">MKNIVLGITLLGLATTSCNKMLKEDVVTNVTDAFYNTKSGFQTAVTGSYVSMRNFYSTERGMTLTAPGTDTYTNGSDGNYKFANQYTAQLDGRYDHVREVWNSFYQTINTCNVVVDRADKIPDLDDATKKTGVAEAMFCRAHYHFVLMELFGAIPLRLHENTQIVTTANRDSVSLIYDAVINDLLAAEQNLPVTQSDWGRVTKPAAEHLLARVYLTRASSPQAQPTDYANAAKYANMVIKNYGFALLPDPGQIWAQGKENNAETIWAVQYTTDPLYSSADNNACRFFLMQYDVLAGMKRDLPNGTPWKRFRPTKFLIDTLYKDRTHDVRYEKFFTTTWFTNAPTATLNMGDTAIYLPGVDVTDAQIKSKKYLLVPPRNYTEKLYPSLNKFQDALRPDNQASGVRPFIAFRLAETYLIAAEALMMSGDKPGAANLVNVVRIRAARPGATPAETQANQDAMKVTASDMTIDFILDERGRELIGEQFAWFDLKRTGKLLERVRLHNPEAAANILPKHMLRPIPQDQIDRSSNIFLQNPGY</sequence>
<evidence type="ECO:0000256" key="5">
    <source>
        <dbReference type="ARBA" id="ARBA00023237"/>
    </source>
</evidence>
<keyword evidence="3" id="KW-0732">Signal</keyword>
<dbReference type="PROSITE" id="PS51257">
    <property type="entry name" value="PROKAR_LIPOPROTEIN"/>
    <property type="match status" value="1"/>
</dbReference>
<dbReference type="InterPro" id="IPR033985">
    <property type="entry name" value="SusD-like_N"/>
</dbReference>
<evidence type="ECO:0000313" key="8">
    <source>
        <dbReference type="EMBL" id="PSL49942.1"/>
    </source>
</evidence>
<evidence type="ECO:0000313" key="9">
    <source>
        <dbReference type="Proteomes" id="UP000240971"/>
    </source>
</evidence>
<dbReference type="Pfam" id="PF07980">
    <property type="entry name" value="SusD_RagB"/>
    <property type="match status" value="1"/>
</dbReference>
<organism evidence="8 9">
    <name type="scientific">Chitinophaga niastensis</name>
    <dbReference type="NCBI Taxonomy" id="536980"/>
    <lineage>
        <taxon>Bacteria</taxon>
        <taxon>Pseudomonadati</taxon>
        <taxon>Bacteroidota</taxon>
        <taxon>Chitinophagia</taxon>
        <taxon>Chitinophagales</taxon>
        <taxon>Chitinophagaceae</taxon>
        <taxon>Chitinophaga</taxon>
    </lineage>
</organism>
<keyword evidence="9" id="KW-1185">Reference proteome</keyword>
<dbReference type="Proteomes" id="UP000240971">
    <property type="component" value="Unassembled WGS sequence"/>
</dbReference>